<accession>K4AG78</accession>
<reference evidence="2" key="2">
    <citation type="submission" date="2018-08" db="UniProtKB">
        <authorList>
            <consortium name="EnsemblPlants"/>
        </authorList>
    </citation>
    <scope>IDENTIFICATION</scope>
    <source>
        <strain evidence="2">Yugu1</strain>
    </source>
</reference>
<dbReference type="Proteomes" id="UP000004995">
    <property type="component" value="Unassembled WGS sequence"/>
</dbReference>
<proteinExistence type="predicted"/>
<dbReference type="EMBL" id="AGNK02005368">
    <property type="status" value="NOT_ANNOTATED_CDS"/>
    <property type="molecule type" value="Genomic_DNA"/>
</dbReference>
<dbReference type="HOGENOM" id="CLU_1707338_0_0_1"/>
<evidence type="ECO:0000313" key="3">
    <source>
        <dbReference type="Proteomes" id="UP000004995"/>
    </source>
</evidence>
<dbReference type="AlphaFoldDB" id="K4AG78"/>
<keyword evidence="3" id="KW-1185">Reference proteome</keyword>
<sequence length="154" mass="17280">MEPCRLPCHKCVSPPNTRERPAPSEASNSSAELQGAPRTRAPCQRREDTARVFVQLLRRLRGCHTTTSIEQETARVLPEREGGWKEEEDEEQRRSLPCRLLHGECGLYNGASKPGQGQVMRIRAVRSGWSRDRARHGRLAASMRATPPAGKYPP</sequence>
<feature type="region of interest" description="Disordered" evidence="1">
    <location>
        <begin position="128"/>
        <end position="154"/>
    </location>
</feature>
<feature type="region of interest" description="Disordered" evidence="1">
    <location>
        <begin position="72"/>
        <end position="93"/>
    </location>
</feature>
<feature type="region of interest" description="Disordered" evidence="1">
    <location>
        <begin position="11"/>
        <end position="47"/>
    </location>
</feature>
<evidence type="ECO:0000256" key="1">
    <source>
        <dbReference type="SAM" id="MobiDB-lite"/>
    </source>
</evidence>
<name>K4AG78_SETIT</name>
<dbReference type="EnsemblPlants" id="KQK87090">
    <property type="protein sequence ID" value="KQK87090"/>
    <property type="gene ID" value="SETIT_037885mg"/>
</dbReference>
<protein>
    <submittedName>
        <fullName evidence="2">Uncharacterized protein</fullName>
    </submittedName>
</protein>
<reference evidence="3" key="1">
    <citation type="journal article" date="2012" name="Nat. Biotechnol.">
        <title>Reference genome sequence of the model plant Setaria.</title>
        <authorList>
            <person name="Bennetzen J.L."/>
            <person name="Schmutz J."/>
            <person name="Wang H."/>
            <person name="Percifield R."/>
            <person name="Hawkins J."/>
            <person name="Pontaroli A.C."/>
            <person name="Estep M."/>
            <person name="Feng L."/>
            <person name="Vaughn J.N."/>
            <person name="Grimwood J."/>
            <person name="Jenkins J."/>
            <person name="Barry K."/>
            <person name="Lindquist E."/>
            <person name="Hellsten U."/>
            <person name="Deshpande S."/>
            <person name="Wang X."/>
            <person name="Wu X."/>
            <person name="Mitros T."/>
            <person name="Triplett J."/>
            <person name="Yang X."/>
            <person name="Ye C.Y."/>
            <person name="Mauro-Herrera M."/>
            <person name="Wang L."/>
            <person name="Li P."/>
            <person name="Sharma M."/>
            <person name="Sharma R."/>
            <person name="Ronald P.C."/>
            <person name="Panaud O."/>
            <person name="Kellogg E.A."/>
            <person name="Brutnell T.P."/>
            <person name="Doust A.N."/>
            <person name="Tuskan G.A."/>
            <person name="Rokhsar D."/>
            <person name="Devos K.M."/>
        </authorList>
    </citation>
    <scope>NUCLEOTIDE SEQUENCE [LARGE SCALE GENOMIC DNA]</scope>
    <source>
        <strain evidence="3">cv. Yugu1</strain>
    </source>
</reference>
<organism evidence="2 3">
    <name type="scientific">Setaria italica</name>
    <name type="common">Foxtail millet</name>
    <name type="synonym">Panicum italicum</name>
    <dbReference type="NCBI Taxonomy" id="4555"/>
    <lineage>
        <taxon>Eukaryota</taxon>
        <taxon>Viridiplantae</taxon>
        <taxon>Streptophyta</taxon>
        <taxon>Embryophyta</taxon>
        <taxon>Tracheophyta</taxon>
        <taxon>Spermatophyta</taxon>
        <taxon>Magnoliopsida</taxon>
        <taxon>Liliopsida</taxon>
        <taxon>Poales</taxon>
        <taxon>Poaceae</taxon>
        <taxon>PACMAD clade</taxon>
        <taxon>Panicoideae</taxon>
        <taxon>Panicodae</taxon>
        <taxon>Paniceae</taxon>
        <taxon>Cenchrinae</taxon>
        <taxon>Setaria</taxon>
    </lineage>
</organism>
<dbReference type="InParanoid" id="K4AG78"/>
<evidence type="ECO:0000313" key="2">
    <source>
        <dbReference type="EnsemblPlants" id="KQK87090"/>
    </source>
</evidence>
<feature type="compositionally biased region" description="Low complexity" evidence="1">
    <location>
        <begin position="23"/>
        <end position="32"/>
    </location>
</feature>
<dbReference type="Gramene" id="KQK87090">
    <property type="protein sequence ID" value="KQK87090"/>
    <property type="gene ID" value="SETIT_037885mg"/>
</dbReference>